<gene>
    <name evidence="6" type="primary">groL</name>
    <name evidence="6" type="ORF">GCM10011571_34750</name>
</gene>
<reference evidence="6" key="2">
    <citation type="submission" date="2020-09" db="EMBL/GenBank/DDBJ databases">
        <authorList>
            <person name="Sun Q."/>
            <person name="Zhou Y."/>
        </authorList>
    </citation>
    <scope>NUCLEOTIDE SEQUENCE</scope>
    <source>
        <strain evidence="6">CGMCC 1.15179</strain>
    </source>
</reference>
<keyword evidence="7" id="KW-1185">Reference proteome</keyword>
<evidence type="ECO:0000256" key="4">
    <source>
        <dbReference type="RuleBase" id="RU000419"/>
    </source>
</evidence>
<dbReference type="NCBIfam" id="NF009489">
    <property type="entry name" value="PRK12851.1"/>
    <property type="match status" value="1"/>
</dbReference>
<dbReference type="NCBIfam" id="NF009488">
    <property type="entry name" value="PRK12850.1"/>
    <property type="match status" value="1"/>
</dbReference>
<evidence type="ECO:0000313" key="7">
    <source>
        <dbReference type="Proteomes" id="UP000625210"/>
    </source>
</evidence>
<comment type="function">
    <text evidence="4">Together with its co-chaperonin GroES, plays an essential role in assisting protein folding. The GroEL-GroES system forms a nano-cage that allows encapsulation of the non-native substrate proteins and provides a physical environment optimized to promote and accelerate protein folding.</text>
</comment>
<dbReference type="CDD" id="cd03344">
    <property type="entry name" value="GroEL"/>
    <property type="match status" value="1"/>
</dbReference>
<dbReference type="Gene3D" id="3.30.260.10">
    <property type="entry name" value="TCP-1-like chaperonin intermediate domain"/>
    <property type="match status" value="1"/>
</dbReference>
<dbReference type="GO" id="GO:0042026">
    <property type="term" value="P:protein refolding"/>
    <property type="evidence" value="ECO:0007669"/>
    <property type="project" value="InterPro"/>
</dbReference>
<evidence type="ECO:0000313" key="6">
    <source>
        <dbReference type="EMBL" id="GGE29654.1"/>
    </source>
</evidence>
<dbReference type="Gene3D" id="1.10.560.10">
    <property type="entry name" value="GroEL-like equatorial domain"/>
    <property type="match status" value="1"/>
</dbReference>
<dbReference type="NCBIfam" id="NF009487">
    <property type="entry name" value="PRK12849.1"/>
    <property type="match status" value="1"/>
</dbReference>
<dbReference type="FunFam" id="3.50.7.10:FF:000001">
    <property type="entry name" value="60 kDa chaperonin"/>
    <property type="match status" value="1"/>
</dbReference>
<comment type="similarity">
    <text evidence="1 3">Belongs to the chaperonin (HSP60) family.</text>
</comment>
<dbReference type="InterPro" id="IPR027410">
    <property type="entry name" value="TCP-1-like_intermed_sf"/>
</dbReference>
<dbReference type="GO" id="GO:0140662">
    <property type="term" value="F:ATP-dependent protein folding chaperone"/>
    <property type="evidence" value="ECO:0007669"/>
    <property type="project" value="InterPro"/>
</dbReference>
<dbReference type="NCBIfam" id="TIGR02348">
    <property type="entry name" value="GroEL"/>
    <property type="match status" value="1"/>
</dbReference>
<dbReference type="SUPFAM" id="SSF52029">
    <property type="entry name" value="GroEL apical domain-like"/>
    <property type="match status" value="1"/>
</dbReference>
<dbReference type="Gene3D" id="3.50.7.10">
    <property type="entry name" value="GroEL"/>
    <property type="match status" value="1"/>
</dbReference>
<accession>A0A8J2VL23</accession>
<feature type="region of interest" description="Disordered" evidence="5">
    <location>
        <begin position="524"/>
        <end position="544"/>
    </location>
</feature>
<dbReference type="NCBIfam" id="NF000592">
    <property type="entry name" value="PRK00013.1"/>
    <property type="match status" value="1"/>
</dbReference>
<reference evidence="6" key="1">
    <citation type="journal article" date="2014" name="Int. J. Syst. Evol. Microbiol.">
        <title>Complete genome sequence of Corynebacterium casei LMG S-19264T (=DSM 44701T), isolated from a smear-ripened cheese.</title>
        <authorList>
            <consortium name="US DOE Joint Genome Institute (JGI-PGF)"/>
            <person name="Walter F."/>
            <person name="Albersmeier A."/>
            <person name="Kalinowski J."/>
            <person name="Ruckert C."/>
        </authorList>
    </citation>
    <scope>NUCLEOTIDE SEQUENCE</scope>
    <source>
        <strain evidence="6">CGMCC 1.15179</strain>
    </source>
</reference>
<dbReference type="InterPro" id="IPR001844">
    <property type="entry name" value="Cpn60/GroEL"/>
</dbReference>
<evidence type="ECO:0000256" key="3">
    <source>
        <dbReference type="RuleBase" id="RU000418"/>
    </source>
</evidence>
<dbReference type="InterPro" id="IPR027413">
    <property type="entry name" value="GROEL-like_equatorial_sf"/>
</dbReference>
<comment type="caution">
    <text evidence="6">The sequence shown here is derived from an EMBL/GenBank/DDBJ whole genome shotgun (WGS) entry which is preliminary data.</text>
</comment>
<sequence>MSKLFLMNEEAQAALERGIDKMANIVKSTLGPKGRNVIIDRPFSTPMVSNDGVFIARELELEDPFENMGAVLLREVASNTNDVAGDGTTTATVLAQHIIKEGLKQIRNGVNPVLLKKGIERCVDVVVSALKESAIPIESRSSFAQVASIAANDKKIGDLIADAFSRVGKEGVINVEDSKLLVTEMEIIEGMRFDRGYISHQMVTDPERMEAVIDNPYLLITDQQLKSIEPIYPLLKELKTKGSSLLIIAEDLENRAIGELIGNRDNNIPQVVAVRAPEFGYNRKLVLEDIAYITGGQVISETVGRELGNVQLNDLGRAQRIQVNKDETTIVGGQGDGAEIAGRRAQIKRQLEHTMQEWEREKLQERLSRMTSGVAVIRVGGATAVERREKHLRIEDAINATYAAAKEGIVAGGGAALLQISSEVEGLISELYGDEKVGAQTVLYALSSPFHTIAENCGYDGTAVEQRVKGLPRGLGFNMLTGEVVNLFEDGIIDPVRVTCAAIQNAASIASLIISTSSIITDNPEELVDPTSEPSRGGGAEVLT</sequence>
<dbReference type="Proteomes" id="UP000625210">
    <property type="component" value="Unassembled WGS sequence"/>
</dbReference>
<evidence type="ECO:0000256" key="2">
    <source>
        <dbReference type="ARBA" id="ARBA00023186"/>
    </source>
</evidence>
<dbReference type="SUPFAM" id="SSF48592">
    <property type="entry name" value="GroEL equatorial domain-like"/>
    <property type="match status" value="1"/>
</dbReference>
<protein>
    <recommendedName>
        <fullName evidence="4">60 kDa chaperonin</fullName>
    </recommendedName>
</protein>
<dbReference type="RefSeq" id="WP_188649135.1">
    <property type="nucleotide sequence ID" value="NZ_BMHQ01000023.1"/>
</dbReference>
<keyword evidence="2" id="KW-0143">Chaperone</keyword>
<dbReference type="Pfam" id="PF00118">
    <property type="entry name" value="Cpn60_TCP1"/>
    <property type="match status" value="1"/>
</dbReference>
<evidence type="ECO:0000256" key="1">
    <source>
        <dbReference type="ARBA" id="ARBA00006607"/>
    </source>
</evidence>
<dbReference type="InterPro" id="IPR027409">
    <property type="entry name" value="GroEL-like_apical_dom_sf"/>
</dbReference>
<dbReference type="SUPFAM" id="SSF54849">
    <property type="entry name" value="GroEL-intermediate domain like"/>
    <property type="match status" value="1"/>
</dbReference>
<comment type="subunit">
    <text evidence="4">Forms a cylinder of 14 subunits composed of two heptameric rings stacked back-to-back. Interacts with the co-chaperonin GroES.</text>
</comment>
<proteinExistence type="inferred from homology"/>
<dbReference type="EMBL" id="BMHQ01000023">
    <property type="protein sequence ID" value="GGE29654.1"/>
    <property type="molecule type" value="Genomic_DNA"/>
</dbReference>
<organism evidence="6 7">
    <name type="scientific">Marinithermofilum abyssi</name>
    <dbReference type="NCBI Taxonomy" id="1571185"/>
    <lineage>
        <taxon>Bacteria</taxon>
        <taxon>Bacillati</taxon>
        <taxon>Bacillota</taxon>
        <taxon>Bacilli</taxon>
        <taxon>Bacillales</taxon>
        <taxon>Thermoactinomycetaceae</taxon>
        <taxon>Marinithermofilum</taxon>
    </lineage>
</organism>
<evidence type="ECO:0000256" key="5">
    <source>
        <dbReference type="SAM" id="MobiDB-lite"/>
    </source>
</evidence>
<dbReference type="PANTHER" id="PTHR45633">
    <property type="entry name" value="60 KDA HEAT SHOCK PROTEIN, MITOCHONDRIAL"/>
    <property type="match status" value="1"/>
</dbReference>
<dbReference type="AlphaFoldDB" id="A0A8J2VL23"/>
<name>A0A8J2VL23_9BACL</name>
<dbReference type="PRINTS" id="PR00298">
    <property type="entry name" value="CHAPERONIN60"/>
</dbReference>
<dbReference type="InterPro" id="IPR002423">
    <property type="entry name" value="Cpn60/GroEL/TCP-1"/>
</dbReference>
<dbReference type="GO" id="GO:0005524">
    <property type="term" value="F:ATP binding"/>
    <property type="evidence" value="ECO:0007669"/>
    <property type="project" value="InterPro"/>
</dbReference>